<evidence type="ECO:0000259" key="1">
    <source>
        <dbReference type="PROSITE" id="PS51746"/>
    </source>
</evidence>
<dbReference type="SUPFAM" id="SSF81606">
    <property type="entry name" value="PP2C-like"/>
    <property type="match status" value="1"/>
</dbReference>
<evidence type="ECO:0000313" key="2">
    <source>
        <dbReference type="EMBL" id="MBZ4195267.1"/>
    </source>
</evidence>
<comment type="caution">
    <text evidence="2">The sequence shown here is derived from an EMBL/GenBank/DDBJ whole genome shotgun (WGS) entry which is preliminary data.</text>
</comment>
<dbReference type="Proteomes" id="UP000772186">
    <property type="component" value="Unassembled WGS sequence"/>
</dbReference>
<gene>
    <name evidence="2" type="ORF">LAD73_00825</name>
</gene>
<feature type="domain" description="PPM-type phosphatase" evidence="1">
    <location>
        <begin position="2"/>
        <end position="250"/>
    </location>
</feature>
<organism evidence="2 3">
    <name type="scientific">Mycoplasma tauri</name>
    <dbReference type="NCBI Taxonomy" id="547987"/>
    <lineage>
        <taxon>Bacteria</taxon>
        <taxon>Bacillati</taxon>
        <taxon>Mycoplasmatota</taxon>
        <taxon>Mollicutes</taxon>
        <taxon>Mycoplasmataceae</taxon>
        <taxon>Mycoplasma</taxon>
    </lineage>
</organism>
<dbReference type="RefSeq" id="WP_205517130.1">
    <property type="nucleotide sequence ID" value="NZ_CP070479.1"/>
</dbReference>
<dbReference type="SMART" id="SM00332">
    <property type="entry name" value="PP2Cc"/>
    <property type="match status" value="1"/>
</dbReference>
<dbReference type="Pfam" id="PF13672">
    <property type="entry name" value="PP2C_2"/>
    <property type="match status" value="1"/>
</dbReference>
<dbReference type="SMART" id="SM00331">
    <property type="entry name" value="PP2C_SIG"/>
    <property type="match status" value="1"/>
</dbReference>
<dbReference type="CDD" id="cd00143">
    <property type="entry name" value="PP2Cc"/>
    <property type="match status" value="1"/>
</dbReference>
<dbReference type="InterPro" id="IPR036457">
    <property type="entry name" value="PPM-type-like_dom_sf"/>
</dbReference>
<keyword evidence="3" id="KW-1185">Reference proteome</keyword>
<accession>A0A953NCC9</accession>
<dbReference type="EMBL" id="JAIQBY010000003">
    <property type="protein sequence ID" value="MBZ4195267.1"/>
    <property type="molecule type" value="Genomic_DNA"/>
</dbReference>
<reference evidence="2 3" key="1">
    <citation type="submission" date="2021-09" db="EMBL/GenBank/DDBJ databases">
        <title>WGS of Mycoplasma sp. Zaradi2 strains.</title>
        <authorList>
            <person name="Spergser J."/>
        </authorList>
    </citation>
    <scope>NUCLEOTIDE SEQUENCE [LARGE SCALE GENOMIC DNA]</scope>
    <source>
        <strain evidence="2 3">1331</strain>
    </source>
</reference>
<name>A0A953NCC9_9MOLU</name>
<dbReference type="PROSITE" id="PS51746">
    <property type="entry name" value="PPM_2"/>
    <property type="match status" value="1"/>
</dbReference>
<dbReference type="Gene3D" id="3.60.40.10">
    <property type="entry name" value="PPM-type phosphatase domain"/>
    <property type="match status" value="1"/>
</dbReference>
<protein>
    <submittedName>
        <fullName evidence="2">Protein phosphatase 2C domain-containing protein</fullName>
    </submittedName>
</protein>
<evidence type="ECO:0000313" key="3">
    <source>
        <dbReference type="Proteomes" id="UP000772186"/>
    </source>
</evidence>
<sequence>MDFGRVSDIGTRRLENQDALAIFTNENFILLLLCDGMGGHYGGSIASSTTIKVFQQEFDKSLTQYFNSSEVDSYMEWVKNTINKTKKEMIRISDHDEAMMDMGTTVTGALVNLRDKFILFFNVGDSRTYVLTTLGELHQITSDHNYLNQLISEGIPEREARKYRNHVALTSSLGPDKRTKIEFFTVKHDVFNQVYSIISTSDGAHDFVPKPYMEGILKSDNSADIIAKDIVEYALRNNSTDNASCGIVVLDNIAEWRNNGNKI</sequence>
<proteinExistence type="predicted"/>
<dbReference type="AlphaFoldDB" id="A0A953NCC9"/>
<dbReference type="InterPro" id="IPR001932">
    <property type="entry name" value="PPM-type_phosphatase-like_dom"/>
</dbReference>